<dbReference type="EMBL" id="CP114510">
    <property type="protein sequence ID" value="WHS18687.1"/>
    <property type="molecule type" value="Genomic_DNA"/>
</dbReference>
<dbReference type="Pfam" id="PF00581">
    <property type="entry name" value="Rhodanese"/>
    <property type="match status" value="1"/>
</dbReference>
<dbReference type="PROSITE" id="PS50987">
    <property type="entry name" value="HTH_ARSR_2"/>
    <property type="match status" value="1"/>
</dbReference>
<dbReference type="AlphaFoldDB" id="A0ABD7YXH4"/>
<dbReference type="InterPro" id="IPR001845">
    <property type="entry name" value="HTH_ArsR_DNA-bd_dom"/>
</dbReference>
<evidence type="ECO:0000313" key="4">
    <source>
        <dbReference type="EMBL" id="WHS18687.1"/>
    </source>
</evidence>
<keyword evidence="4" id="KW-0614">Plasmid</keyword>
<dbReference type="PANTHER" id="PTHR43031">
    <property type="entry name" value="FAD-DEPENDENT OXIDOREDUCTASE"/>
    <property type="match status" value="1"/>
</dbReference>
<dbReference type="PANTHER" id="PTHR43031:SF16">
    <property type="entry name" value="OXIDOREDUCTASE"/>
    <property type="match status" value="1"/>
</dbReference>
<protein>
    <submittedName>
        <fullName evidence="4">Metalloregulator ArsR/SmtB family transcription factor</fullName>
    </submittedName>
</protein>
<dbReference type="GO" id="GO:0003677">
    <property type="term" value="F:DNA binding"/>
    <property type="evidence" value="ECO:0007669"/>
    <property type="project" value="UniProtKB-KW"/>
</dbReference>
<evidence type="ECO:0000313" key="5">
    <source>
        <dbReference type="Proteomes" id="UP001224533"/>
    </source>
</evidence>
<dbReference type="InterPro" id="IPR036390">
    <property type="entry name" value="WH_DNA-bd_sf"/>
</dbReference>
<keyword evidence="1" id="KW-0238">DNA-binding</keyword>
<dbReference type="RefSeq" id="WP_283475023.1">
    <property type="nucleotide sequence ID" value="NZ_CP114502.1"/>
</dbReference>
<dbReference type="SMART" id="SM00418">
    <property type="entry name" value="HTH_ARSR"/>
    <property type="match status" value="1"/>
</dbReference>
<gene>
    <name evidence="4" type="ORF">O2U02_09560</name>
</gene>
<dbReference type="InterPro" id="IPR011991">
    <property type="entry name" value="ArsR-like_HTH"/>
</dbReference>
<geneLocation type="plasmid" evidence="4 5">
    <name>unnamed1</name>
</geneLocation>
<name>A0ABD7YXH4_9LACO</name>
<evidence type="ECO:0000259" key="3">
    <source>
        <dbReference type="PROSITE" id="PS50987"/>
    </source>
</evidence>
<dbReference type="SUPFAM" id="SSF46785">
    <property type="entry name" value="Winged helix' DNA-binding domain"/>
    <property type="match status" value="1"/>
</dbReference>
<proteinExistence type="predicted"/>
<sequence>MEISQNDIQIKHEIYKQLAILTKGFSSDKRLEILNLLIQSPKTVEGIAKETGISVANTSRNLQILKQAHLVTSHKEKNFIIYKISSNKVERLVRLLIELGKDEVLNIDNNSDNIPEITLEQAYRERINYTFLDVRPIDEYNYGHIPEAINIPLEELDERFNELSVDDPIIVYCRGNLCVNTNIAANFLDQRGYTVKSLNSDYLDWKNYIQEING</sequence>
<dbReference type="Pfam" id="PF01022">
    <property type="entry name" value="HTH_5"/>
    <property type="match status" value="1"/>
</dbReference>
<dbReference type="Proteomes" id="UP001224533">
    <property type="component" value="Plasmid unnamed1"/>
</dbReference>
<organism evidence="4 5">
    <name type="scientific">Ligilactobacillus salivarius</name>
    <dbReference type="NCBI Taxonomy" id="1624"/>
    <lineage>
        <taxon>Bacteria</taxon>
        <taxon>Bacillati</taxon>
        <taxon>Bacillota</taxon>
        <taxon>Bacilli</taxon>
        <taxon>Lactobacillales</taxon>
        <taxon>Lactobacillaceae</taxon>
        <taxon>Ligilactobacillus</taxon>
    </lineage>
</organism>
<dbReference type="SUPFAM" id="SSF52821">
    <property type="entry name" value="Rhodanese/Cell cycle control phosphatase"/>
    <property type="match status" value="1"/>
</dbReference>
<evidence type="ECO:0000259" key="2">
    <source>
        <dbReference type="PROSITE" id="PS50206"/>
    </source>
</evidence>
<dbReference type="PROSITE" id="PS50206">
    <property type="entry name" value="RHODANESE_3"/>
    <property type="match status" value="1"/>
</dbReference>
<feature type="domain" description="HTH arsR-type" evidence="3">
    <location>
        <begin position="10"/>
        <end position="104"/>
    </location>
</feature>
<dbReference type="CDD" id="cd00090">
    <property type="entry name" value="HTH_ARSR"/>
    <property type="match status" value="1"/>
</dbReference>
<dbReference type="InterPro" id="IPR036388">
    <property type="entry name" value="WH-like_DNA-bd_sf"/>
</dbReference>
<dbReference type="Gene3D" id="1.10.10.10">
    <property type="entry name" value="Winged helix-like DNA-binding domain superfamily/Winged helix DNA-binding domain"/>
    <property type="match status" value="1"/>
</dbReference>
<dbReference type="NCBIfam" id="NF033788">
    <property type="entry name" value="HTH_metalloreg"/>
    <property type="match status" value="1"/>
</dbReference>
<dbReference type="InterPro" id="IPR050229">
    <property type="entry name" value="GlpE_sulfurtransferase"/>
</dbReference>
<dbReference type="InterPro" id="IPR036873">
    <property type="entry name" value="Rhodanese-like_dom_sf"/>
</dbReference>
<feature type="domain" description="Rhodanese" evidence="2">
    <location>
        <begin position="125"/>
        <end position="214"/>
    </location>
</feature>
<dbReference type="CDD" id="cd00158">
    <property type="entry name" value="RHOD"/>
    <property type="match status" value="1"/>
</dbReference>
<evidence type="ECO:0000256" key="1">
    <source>
        <dbReference type="ARBA" id="ARBA00023125"/>
    </source>
</evidence>
<accession>A0ABD7YXH4</accession>
<reference evidence="4 5" key="1">
    <citation type="submission" date="2022-12" db="EMBL/GenBank/DDBJ databases">
        <title>Assessment of beneficial effects and identification of host adaptation-associated genes of Ligilactobacillus salivarius isolated from Meles meles.</title>
        <authorList>
            <person name="Wang Y."/>
        </authorList>
    </citation>
    <scope>NUCLEOTIDE SEQUENCE [LARGE SCALE GENOMIC DNA]</scope>
    <source>
        <strain evidence="4 5">S35</strain>
        <plasmid evidence="4 5">unnamed1</plasmid>
    </source>
</reference>
<dbReference type="Gene3D" id="3.40.250.10">
    <property type="entry name" value="Rhodanese-like domain"/>
    <property type="match status" value="1"/>
</dbReference>
<dbReference type="SMART" id="SM00450">
    <property type="entry name" value="RHOD"/>
    <property type="match status" value="1"/>
</dbReference>
<dbReference type="InterPro" id="IPR001763">
    <property type="entry name" value="Rhodanese-like_dom"/>
</dbReference>